<name>A0A5J4RCC4_9ZZZZ</name>
<proteinExistence type="predicted"/>
<dbReference type="EMBL" id="SNRY01001514">
    <property type="protein sequence ID" value="KAA6330353.1"/>
    <property type="molecule type" value="Genomic_DNA"/>
</dbReference>
<dbReference type="AlphaFoldDB" id="A0A5J4RCC4"/>
<reference evidence="1" key="1">
    <citation type="submission" date="2019-03" db="EMBL/GenBank/DDBJ databases">
        <title>Single cell metagenomics reveals metabolic interactions within the superorganism composed of flagellate Streblomastix strix and complex community of Bacteroidetes bacteria on its surface.</title>
        <authorList>
            <person name="Treitli S.C."/>
            <person name="Kolisko M."/>
            <person name="Husnik F."/>
            <person name="Keeling P."/>
            <person name="Hampl V."/>
        </authorList>
    </citation>
    <scope>NUCLEOTIDE SEQUENCE</scope>
    <source>
        <strain evidence="1">STM</strain>
    </source>
</reference>
<comment type="caution">
    <text evidence="1">The sequence shown here is derived from an EMBL/GenBank/DDBJ whole genome shotgun (WGS) entry which is preliminary data.</text>
</comment>
<evidence type="ECO:0000313" key="1">
    <source>
        <dbReference type="EMBL" id="KAA6330353.1"/>
    </source>
</evidence>
<feature type="non-terminal residue" evidence="1">
    <location>
        <position position="24"/>
    </location>
</feature>
<accession>A0A5J4RCC4</accession>
<protein>
    <submittedName>
        <fullName evidence="1">Uncharacterized protein</fullName>
    </submittedName>
</protein>
<gene>
    <name evidence="1" type="ORF">EZS27_020924</name>
</gene>
<organism evidence="1">
    <name type="scientific">termite gut metagenome</name>
    <dbReference type="NCBI Taxonomy" id="433724"/>
    <lineage>
        <taxon>unclassified sequences</taxon>
        <taxon>metagenomes</taxon>
        <taxon>organismal metagenomes</taxon>
    </lineage>
</organism>
<sequence length="24" mass="2840">MTYYIFWSVEGIPLSLSCYPENNL</sequence>